<comment type="caution">
    <text evidence="2">The sequence shown here is derived from an EMBL/GenBank/DDBJ whole genome shotgun (WGS) entry which is preliminary data.</text>
</comment>
<keyword evidence="3" id="KW-1185">Reference proteome</keyword>
<feature type="transmembrane region" description="Helical" evidence="1">
    <location>
        <begin position="12"/>
        <end position="36"/>
    </location>
</feature>
<proteinExistence type="predicted"/>
<feature type="transmembrane region" description="Helical" evidence="1">
    <location>
        <begin position="56"/>
        <end position="77"/>
    </location>
</feature>
<sequence length="148" mass="16562">MHDRFYYGFISGILAGIFPLIINLGSLLVNLTTLIWSDFMSVYIIGRTPEGMLETLFFIVVQFVFLGVVGILFNFLLPHILSERIALKGFVYGIVVWFVLFTMPTLLGIPKLEELPIKTAITHLFSAGAWGIALALILNKINDKVSKL</sequence>
<accession>A0A226BXK3</accession>
<keyword evidence="1" id="KW-1133">Transmembrane helix</keyword>
<dbReference type="AlphaFoldDB" id="A0A226BXK3"/>
<evidence type="ECO:0000313" key="2">
    <source>
        <dbReference type="EMBL" id="OWZ82847.1"/>
    </source>
</evidence>
<reference evidence="2 3" key="1">
    <citation type="submission" date="2017-06" db="EMBL/GenBank/DDBJ databases">
        <title>Draft Genome Sequence of Natranaerobius trueperi halophilic, alkalithermophilic bacteria from soda lakes.</title>
        <authorList>
            <person name="Zhao B."/>
        </authorList>
    </citation>
    <scope>NUCLEOTIDE SEQUENCE [LARGE SCALE GENOMIC DNA]</scope>
    <source>
        <strain evidence="2 3">DSM 18760</strain>
    </source>
</reference>
<name>A0A226BXK3_9FIRM</name>
<dbReference type="RefSeq" id="WP_089024442.1">
    <property type="nucleotide sequence ID" value="NZ_NIQC01000037.1"/>
</dbReference>
<keyword evidence="1" id="KW-0812">Transmembrane</keyword>
<evidence type="ECO:0000256" key="1">
    <source>
        <dbReference type="SAM" id="Phobius"/>
    </source>
</evidence>
<dbReference type="OrthoDB" id="1796762at2"/>
<dbReference type="EMBL" id="NIQC01000037">
    <property type="protein sequence ID" value="OWZ82847.1"/>
    <property type="molecule type" value="Genomic_DNA"/>
</dbReference>
<feature type="transmembrane region" description="Helical" evidence="1">
    <location>
        <begin position="121"/>
        <end position="138"/>
    </location>
</feature>
<protein>
    <recommendedName>
        <fullName evidence="4">DUF1440 domain-containing protein</fullName>
    </recommendedName>
</protein>
<evidence type="ECO:0008006" key="4">
    <source>
        <dbReference type="Google" id="ProtNLM"/>
    </source>
</evidence>
<dbReference type="Proteomes" id="UP000214588">
    <property type="component" value="Unassembled WGS sequence"/>
</dbReference>
<organism evidence="2 3">
    <name type="scientific">Natranaerobius trueperi</name>
    <dbReference type="NCBI Taxonomy" id="759412"/>
    <lineage>
        <taxon>Bacteria</taxon>
        <taxon>Bacillati</taxon>
        <taxon>Bacillota</taxon>
        <taxon>Clostridia</taxon>
        <taxon>Natranaerobiales</taxon>
        <taxon>Natranaerobiaceae</taxon>
        <taxon>Natranaerobius</taxon>
    </lineage>
</organism>
<evidence type="ECO:0000313" key="3">
    <source>
        <dbReference type="Proteomes" id="UP000214588"/>
    </source>
</evidence>
<keyword evidence="1" id="KW-0472">Membrane</keyword>
<feature type="transmembrane region" description="Helical" evidence="1">
    <location>
        <begin position="89"/>
        <end position="109"/>
    </location>
</feature>
<gene>
    <name evidence="2" type="ORF">CDO51_11835</name>
</gene>